<evidence type="ECO:0000256" key="1">
    <source>
        <dbReference type="SAM" id="MobiDB-lite"/>
    </source>
</evidence>
<organism evidence="2 3">
    <name type="scientific">Lithocarpus litseifolius</name>
    <dbReference type="NCBI Taxonomy" id="425828"/>
    <lineage>
        <taxon>Eukaryota</taxon>
        <taxon>Viridiplantae</taxon>
        <taxon>Streptophyta</taxon>
        <taxon>Embryophyta</taxon>
        <taxon>Tracheophyta</taxon>
        <taxon>Spermatophyta</taxon>
        <taxon>Magnoliopsida</taxon>
        <taxon>eudicotyledons</taxon>
        <taxon>Gunneridae</taxon>
        <taxon>Pentapetalae</taxon>
        <taxon>rosids</taxon>
        <taxon>fabids</taxon>
        <taxon>Fagales</taxon>
        <taxon>Fagaceae</taxon>
        <taxon>Lithocarpus</taxon>
    </lineage>
</organism>
<protein>
    <submittedName>
        <fullName evidence="2">Uncharacterized protein</fullName>
    </submittedName>
</protein>
<evidence type="ECO:0000313" key="2">
    <source>
        <dbReference type="EMBL" id="KAK9998218.1"/>
    </source>
</evidence>
<name>A0AAW2CKD9_9ROSI</name>
<evidence type="ECO:0000313" key="3">
    <source>
        <dbReference type="Proteomes" id="UP001459277"/>
    </source>
</evidence>
<keyword evidence="3" id="KW-1185">Reference proteome</keyword>
<reference evidence="2 3" key="1">
    <citation type="submission" date="2024-01" db="EMBL/GenBank/DDBJ databases">
        <title>A telomere-to-telomere, gap-free genome of sweet tea (Lithocarpus litseifolius).</title>
        <authorList>
            <person name="Zhou J."/>
        </authorList>
    </citation>
    <scope>NUCLEOTIDE SEQUENCE [LARGE SCALE GENOMIC DNA]</scope>
    <source>
        <strain evidence="2">Zhou-2022a</strain>
        <tissue evidence="2">Leaf</tissue>
    </source>
</reference>
<feature type="region of interest" description="Disordered" evidence="1">
    <location>
        <begin position="38"/>
        <end position="74"/>
    </location>
</feature>
<dbReference type="AlphaFoldDB" id="A0AAW2CKD9"/>
<dbReference type="EMBL" id="JAZDWU010000006">
    <property type="protein sequence ID" value="KAK9998218.1"/>
    <property type="molecule type" value="Genomic_DNA"/>
</dbReference>
<dbReference type="Proteomes" id="UP001459277">
    <property type="component" value="Unassembled WGS sequence"/>
</dbReference>
<accession>A0AAW2CKD9</accession>
<gene>
    <name evidence="2" type="ORF">SO802_017821</name>
</gene>
<comment type="caution">
    <text evidence="2">The sequence shown here is derived from an EMBL/GenBank/DDBJ whole genome shotgun (WGS) entry which is preliminary data.</text>
</comment>
<sequence>MGYPFPKGTRAPTVQEHEELVWLAGNLKLEVTEYSRRIYGPGGSAYPSGNDDGDDGAGGSETTPSYPLRKRRYQ</sequence>
<proteinExistence type="predicted"/>